<comment type="subcellular location">
    <subcellularLocation>
        <location evidence="7">Cell inner membrane</location>
        <topology evidence="7">Single-pass membrane protein</topology>
    </subcellularLocation>
</comment>
<dbReference type="HAMAP" id="MF_02065">
    <property type="entry name" value="MltG"/>
    <property type="match status" value="1"/>
</dbReference>
<dbReference type="GO" id="GO:0071555">
    <property type="term" value="P:cell wall organization"/>
    <property type="evidence" value="ECO:0007669"/>
    <property type="project" value="UniProtKB-KW"/>
</dbReference>
<evidence type="ECO:0000313" key="9">
    <source>
        <dbReference type="EMBL" id="PLW77706.1"/>
    </source>
</evidence>
<dbReference type="Gene3D" id="3.30.160.60">
    <property type="entry name" value="Classic Zinc Finger"/>
    <property type="match status" value="1"/>
</dbReference>
<reference evidence="9 10" key="1">
    <citation type="submission" date="2018-01" db="EMBL/GenBank/DDBJ databases">
        <title>The draft genome sequence of Cohaesibacter sp. H1304.</title>
        <authorList>
            <person name="Wang N.-N."/>
            <person name="Du Z.-J."/>
        </authorList>
    </citation>
    <scope>NUCLEOTIDE SEQUENCE [LARGE SCALE GENOMIC DNA]</scope>
    <source>
        <strain evidence="9 10">H1304</strain>
    </source>
</reference>
<feature type="transmembrane region" description="Helical" evidence="7">
    <location>
        <begin position="74"/>
        <end position="98"/>
    </location>
</feature>
<dbReference type="CDD" id="cd08010">
    <property type="entry name" value="MltG_like"/>
    <property type="match status" value="1"/>
</dbReference>
<dbReference type="PANTHER" id="PTHR30518">
    <property type="entry name" value="ENDOLYTIC MUREIN TRANSGLYCOSYLASE"/>
    <property type="match status" value="1"/>
</dbReference>
<dbReference type="EC" id="4.2.2.29" evidence="7"/>
<feature type="compositionally biased region" description="Basic and acidic residues" evidence="8">
    <location>
        <begin position="1"/>
        <end position="13"/>
    </location>
</feature>
<evidence type="ECO:0000256" key="5">
    <source>
        <dbReference type="ARBA" id="ARBA00023239"/>
    </source>
</evidence>
<proteinExistence type="inferred from homology"/>
<keyword evidence="7" id="KW-0997">Cell inner membrane</keyword>
<comment type="similarity">
    <text evidence="7">Belongs to the transglycosylase MltG family.</text>
</comment>
<dbReference type="PANTHER" id="PTHR30518:SF2">
    <property type="entry name" value="ENDOLYTIC MUREIN TRANSGLYCOSYLASE"/>
    <property type="match status" value="1"/>
</dbReference>
<evidence type="ECO:0000256" key="6">
    <source>
        <dbReference type="ARBA" id="ARBA00023316"/>
    </source>
</evidence>
<feature type="site" description="Important for catalytic activity" evidence="7">
    <location>
        <position position="276"/>
    </location>
</feature>
<evidence type="ECO:0000313" key="10">
    <source>
        <dbReference type="Proteomes" id="UP000234881"/>
    </source>
</evidence>
<dbReference type="GO" id="GO:0008932">
    <property type="term" value="F:lytic endotransglycosylase activity"/>
    <property type="evidence" value="ECO:0007669"/>
    <property type="project" value="UniProtKB-UniRule"/>
</dbReference>
<evidence type="ECO:0000256" key="4">
    <source>
        <dbReference type="ARBA" id="ARBA00023136"/>
    </source>
</evidence>
<dbReference type="Pfam" id="PF02618">
    <property type="entry name" value="YceG"/>
    <property type="match status" value="1"/>
</dbReference>
<dbReference type="Gene3D" id="3.30.1490.480">
    <property type="entry name" value="Endolytic murein transglycosylase"/>
    <property type="match status" value="1"/>
</dbReference>
<organism evidence="9 10">
    <name type="scientific">Cohaesibacter celericrescens</name>
    <dbReference type="NCBI Taxonomy" id="2067669"/>
    <lineage>
        <taxon>Bacteria</taxon>
        <taxon>Pseudomonadati</taxon>
        <taxon>Pseudomonadota</taxon>
        <taxon>Alphaproteobacteria</taxon>
        <taxon>Hyphomicrobiales</taxon>
        <taxon>Cohaesibacteraceae</taxon>
    </lineage>
</organism>
<sequence>MVDRDDKAEREDSSDVVEAADDVKELSASDESDASPVAVANNAQVRGPKSARQAIEPETPPPPPSRSKAVRHPVVVFMNFVLSVLLLGVIVVAGVLYFGKQSFIEKGPLTQERTILVSRGTGLGTISSILERQNVISNKTVFEYGVKLYRQETALKAGEYLFSPGLSMHQVMNILTSGKSILHSVTIPEGYTSYQVAEVLKDHEILVGDLKEVPAEGSVLPETYKFSRGTSRAEILKRMMNARNRAVNEIWERRAPDLPLANKEEMVALASIVEKETGQASERTRVAGVFINRLNQGMKLQSDPTVIYGVFGGKGKPKGRPIFRSDLDKKTDYNTYHIPGLTPGPIANPGRAALEAVANPSRTNDLFFVADGTGGHVFAETLKQHNLNVKRWREIEKQRIKDLKEQPSE</sequence>
<keyword evidence="6 7" id="KW-0961">Cell wall biogenesis/degradation</keyword>
<keyword evidence="10" id="KW-1185">Reference proteome</keyword>
<dbReference type="NCBIfam" id="TIGR00247">
    <property type="entry name" value="endolytic transglycosylase MltG"/>
    <property type="match status" value="1"/>
</dbReference>
<dbReference type="GO" id="GO:0005886">
    <property type="term" value="C:plasma membrane"/>
    <property type="evidence" value="ECO:0007669"/>
    <property type="project" value="UniProtKB-SubCell"/>
</dbReference>
<evidence type="ECO:0000256" key="2">
    <source>
        <dbReference type="ARBA" id="ARBA00022692"/>
    </source>
</evidence>
<dbReference type="RefSeq" id="WP_101533721.1">
    <property type="nucleotide sequence ID" value="NZ_PKUQ01000016.1"/>
</dbReference>
<dbReference type="OrthoDB" id="9814591at2"/>
<evidence type="ECO:0000256" key="3">
    <source>
        <dbReference type="ARBA" id="ARBA00022989"/>
    </source>
</evidence>
<comment type="catalytic activity">
    <reaction evidence="7">
        <text>a peptidoglycan chain = a peptidoglycan chain with N-acetyl-1,6-anhydromuramyl-[peptide] at the reducing end + a peptidoglycan chain with N-acetylglucosamine at the non-reducing end.</text>
        <dbReference type="EC" id="4.2.2.29"/>
    </reaction>
</comment>
<name>A0A2N5XT63_9HYPH</name>
<keyword evidence="4 7" id="KW-0472">Membrane</keyword>
<evidence type="ECO:0000256" key="7">
    <source>
        <dbReference type="HAMAP-Rule" id="MF_02065"/>
    </source>
</evidence>
<evidence type="ECO:0000256" key="1">
    <source>
        <dbReference type="ARBA" id="ARBA00022475"/>
    </source>
</evidence>
<evidence type="ECO:0000256" key="8">
    <source>
        <dbReference type="SAM" id="MobiDB-lite"/>
    </source>
</evidence>
<feature type="region of interest" description="Disordered" evidence="8">
    <location>
        <begin position="1"/>
        <end position="68"/>
    </location>
</feature>
<protein>
    <recommendedName>
        <fullName evidence="7">Endolytic murein transglycosylase</fullName>
        <ecNumber evidence="7">4.2.2.29</ecNumber>
    </recommendedName>
    <alternativeName>
        <fullName evidence="7">Peptidoglycan lytic transglycosylase</fullName>
    </alternativeName>
    <alternativeName>
        <fullName evidence="7">Peptidoglycan polymerization terminase</fullName>
    </alternativeName>
</protein>
<accession>A0A2N5XT63</accession>
<dbReference type="EMBL" id="PKUQ01000016">
    <property type="protein sequence ID" value="PLW77706.1"/>
    <property type="molecule type" value="Genomic_DNA"/>
</dbReference>
<gene>
    <name evidence="7" type="primary">mltG</name>
    <name evidence="9" type="ORF">C0081_08620</name>
</gene>
<dbReference type="Proteomes" id="UP000234881">
    <property type="component" value="Unassembled WGS sequence"/>
</dbReference>
<keyword evidence="3 7" id="KW-1133">Transmembrane helix</keyword>
<keyword evidence="1 7" id="KW-1003">Cell membrane</keyword>
<comment type="caution">
    <text evidence="9">The sequence shown here is derived from an EMBL/GenBank/DDBJ whole genome shotgun (WGS) entry which is preliminary data.</text>
</comment>
<comment type="function">
    <text evidence="7">Functions as a peptidoglycan terminase that cleaves nascent peptidoglycan strands endolytically to terminate their elongation.</text>
</comment>
<keyword evidence="5 7" id="KW-0456">Lyase</keyword>
<dbReference type="AlphaFoldDB" id="A0A2N5XT63"/>
<dbReference type="GO" id="GO:0009252">
    <property type="term" value="P:peptidoglycan biosynthetic process"/>
    <property type="evidence" value="ECO:0007669"/>
    <property type="project" value="UniProtKB-UniRule"/>
</dbReference>
<keyword evidence="2 7" id="KW-0812">Transmembrane</keyword>
<dbReference type="InterPro" id="IPR003770">
    <property type="entry name" value="MLTG-like"/>
</dbReference>